<evidence type="ECO:0000313" key="4">
    <source>
        <dbReference type="Proteomes" id="UP000810292"/>
    </source>
</evidence>
<keyword evidence="3" id="KW-0808">Transferase</keyword>
<dbReference type="Pfam" id="PF01553">
    <property type="entry name" value="Acyltransferase"/>
    <property type="match status" value="1"/>
</dbReference>
<dbReference type="GO" id="GO:0016746">
    <property type="term" value="F:acyltransferase activity"/>
    <property type="evidence" value="ECO:0007669"/>
    <property type="project" value="UniProtKB-KW"/>
</dbReference>
<dbReference type="SUPFAM" id="SSF69593">
    <property type="entry name" value="Glycerol-3-phosphate (1)-acyltransferase"/>
    <property type="match status" value="1"/>
</dbReference>
<dbReference type="InterPro" id="IPR002123">
    <property type="entry name" value="Plipid/glycerol_acylTrfase"/>
</dbReference>
<dbReference type="PANTHER" id="PTHR30068">
    <property type="entry name" value="URONATE ISOMERASE"/>
    <property type="match status" value="1"/>
</dbReference>
<dbReference type="GO" id="GO:0042840">
    <property type="term" value="P:D-glucuronate catabolic process"/>
    <property type="evidence" value="ECO:0007669"/>
    <property type="project" value="TreeGrafter"/>
</dbReference>
<feature type="transmembrane region" description="Helical" evidence="1">
    <location>
        <begin position="30"/>
        <end position="51"/>
    </location>
</feature>
<dbReference type="AlphaFoldDB" id="A0A9D9IBF1"/>
<organism evidence="3 4">
    <name type="scientific">Candidatus Ornithospirochaeta stercoravium</name>
    <dbReference type="NCBI Taxonomy" id="2840897"/>
    <lineage>
        <taxon>Bacteria</taxon>
        <taxon>Pseudomonadati</taxon>
        <taxon>Spirochaetota</taxon>
        <taxon>Spirochaetia</taxon>
        <taxon>Spirochaetales</taxon>
        <taxon>Spirochaetaceae</taxon>
        <taxon>Spirochaetaceae incertae sedis</taxon>
        <taxon>Candidatus Ornithospirochaeta</taxon>
    </lineage>
</organism>
<accession>A0A9D9IBF1</accession>
<dbReference type="EMBL" id="JADIMF010000111">
    <property type="protein sequence ID" value="MBO8469508.1"/>
    <property type="molecule type" value="Genomic_DNA"/>
</dbReference>
<name>A0A9D9IBF1_9SPIO</name>
<dbReference type="PANTHER" id="PTHR30068:SF3">
    <property type="entry name" value="PHOSPHOLIPID_GLYCEROL ACYLTRANSFERASE DOMAIN-CONTAINING PROTEIN"/>
    <property type="match status" value="1"/>
</dbReference>
<keyword evidence="1" id="KW-0812">Transmembrane</keyword>
<dbReference type="GO" id="GO:0019698">
    <property type="term" value="P:D-galacturonate catabolic process"/>
    <property type="evidence" value="ECO:0007669"/>
    <property type="project" value="TreeGrafter"/>
</dbReference>
<keyword evidence="1" id="KW-0472">Membrane</keyword>
<protein>
    <submittedName>
        <fullName evidence="3">1-acyl-sn-glycerol-3-phosphate acyltransferase</fullName>
    </submittedName>
</protein>
<keyword evidence="1" id="KW-1133">Transmembrane helix</keyword>
<feature type="domain" description="Phospholipid/glycerol acyltransferase" evidence="2">
    <location>
        <begin position="91"/>
        <end position="237"/>
    </location>
</feature>
<dbReference type="Proteomes" id="UP000810292">
    <property type="component" value="Unassembled WGS sequence"/>
</dbReference>
<proteinExistence type="predicted"/>
<keyword evidence="3" id="KW-0012">Acyltransferase</keyword>
<comment type="caution">
    <text evidence="3">The sequence shown here is derived from an EMBL/GenBank/DDBJ whole genome shotgun (WGS) entry which is preliminary data.</text>
</comment>
<reference evidence="3" key="1">
    <citation type="submission" date="2020-10" db="EMBL/GenBank/DDBJ databases">
        <authorList>
            <person name="Gilroy R."/>
        </authorList>
    </citation>
    <scope>NUCLEOTIDE SEQUENCE</scope>
    <source>
        <strain evidence="3">14700</strain>
    </source>
</reference>
<evidence type="ECO:0000256" key="1">
    <source>
        <dbReference type="SAM" id="Phobius"/>
    </source>
</evidence>
<reference evidence="3" key="2">
    <citation type="journal article" date="2021" name="PeerJ">
        <title>Extensive microbial diversity within the chicken gut microbiome revealed by metagenomics and culture.</title>
        <authorList>
            <person name="Gilroy R."/>
            <person name="Ravi A."/>
            <person name="Getino M."/>
            <person name="Pursley I."/>
            <person name="Horton D.L."/>
            <person name="Alikhan N.F."/>
            <person name="Baker D."/>
            <person name="Gharbi K."/>
            <person name="Hall N."/>
            <person name="Watson M."/>
            <person name="Adriaenssens E.M."/>
            <person name="Foster-Nyarko E."/>
            <person name="Jarju S."/>
            <person name="Secka A."/>
            <person name="Antonio M."/>
            <person name="Oren A."/>
            <person name="Chaudhuri R.R."/>
            <person name="La Ragione R."/>
            <person name="Hildebrand F."/>
            <person name="Pallen M.J."/>
        </authorList>
    </citation>
    <scope>NUCLEOTIDE SEQUENCE</scope>
    <source>
        <strain evidence="3">14700</strain>
    </source>
</reference>
<gene>
    <name evidence="3" type="ORF">IAA72_06970</name>
</gene>
<evidence type="ECO:0000259" key="2">
    <source>
        <dbReference type="Pfam" id="PF01553"/>
    </source>
</evidence>
<sequence>MDFEKYRDIAPYRGRDFDAAIRRLLEKREYLGAFVSLLVGGNDFSAIYSYLGTMLDNISKMHDYPEFQKTITAGLLVPTVVKRTMDSFSDSGAENLDSDKGYLFISNHRDIILDCALLDYTLLNHDKPLVEMAFGDNLIKSQFIEDLFRVNGGIIVKRALGMKEKYLSSLKLSEYFVDNITENNAYIWVAQKSGRSKDGIDETQPSIIKMLYLSQRSKGISFSELINKLNIVPVAISYEYDPNDINKGREEVLREHNNGEYEKKKYEDLISMARGMKDRKGRVHLSVGTPLKGEYSTPEEVAREIDRQIHLSYKLWDTNMFCYDYMEKTDRFASELKDFDGEAFLSRFAHLSDDVRDFIINSYANPVRSMLKEKE</sequence>
<evidence type="ECO:0000313" key="3">
    <source>
        <dbReference type="EMBL" id="MBO8469508.1"/>
    </source>
</evidence>